<sequence>MDRKAGFLKSRGQGQRRSVATLQVTTVELRPLQSELREAAHAVEGGQAVQPGPGPRAGGSVHTPHQPLRRGRGGIAPAAARRPAASPAPTGQERSPRPPSGCRGQFSGDSARPSAADLSQLAFAAQLSNIHLWDFSPAAPFHEPGRGRGIPSGGLSSLSEKRAGERQREQCVTGPPTGTLCSVSPLRVPNGPRGKGRSGCPLTSENPRHGRLRLRGARDRGSNRCLRAGRGTVQAPAGPGSARLRGGGCRSPGGGGEWDFFFFLPAFLGVAVKGARLGDSSQGKRRGVVSWPPRRSRHFPDPARRTSGGTASPGTLVLAGQPLPGSSRSQSSDSSVPRPKCLPQRMSDWKIKQNINFPFFPGTRTRSALSRPGAEWSRVGCPPARPPPAARCHVLAVAAPSD</sequence>
<dbReference type="OrthoDB" id="10465290at2759"/>
<proteinExistence type="predicted"/>
<feature type="compositionally biased region" description="Low complexity" evidence="1">
    <location>
        <begin position="326"/>
        <end position="335"/>
    </location>
</feature>
<feature type="region of interest" description="Disordered" evidence="1">
    <location>
        <begin position="38"/>
        <end position="113"/>
    </location>
</feature>
<feature type="region of interest" description="Disordered" evidence="1">
    <location>
        <begin position="277"/>
        <end position="347"/>
    </location>
</feature>
<dbReference type="AlphaFoldDB" id="A0A8M1FPX3"/>
<dbReference type="Proteomes" id="UP000261680">
    <property type="component" value="Unplaced"/>
</dbReference>
<feature type="compositionally biased region" description="Basic and acidic residues" evidence="1">
    <location>
        <begin position="159"/>
        <end position="169"/>
    </location>
</feature>
<reference evidence="3" key="1">
    <citation type="submission" date="2025-08" db="UniProtKB">
        <authorList>
            <consortium name="RefSeq"/>
        </authorList>
    </citation>
    <scope>IDENTIFICATION</scope>
    <source>
        <tissue evidence="3">Whole blood</tissue>
    </source>
</reference>
<dbReference type="GeneID" id="121101901"/>
<accession>A0A8M1FPX3</accession>
<keyword evidence="2" id="KW-1185">Reference proteome</keyword>
<protein>
    <submittedName>
        <fullName evidence="3">Translation initiation factor IF-2-like</fullName>
    </submittedName>
</protein>
<feature type="compositionally biased region" description="Polar residues" evidence="1">
    <location>
        <begin position="12"/>
        <end position="22"/>
    </location>
</feature>
<name>A0A8M1FPX3_URSMA</name>
<dbReference type="RefSeq" id="XP_040482504.1">
    <property type="nucleotide sequence ID" value="XM_040626570.1"/>
</dbReference>
<evidence type="ECO:0000313" key="3">
    <source>
        <dbReference type="RefSeq" id="XP_040482504.1"/>
    </source>
</evidence>
<organism evidence="2 3">
    <name type="scientific">Ursus maritimus</name>
    <name type="common">Polar bear</name>
    <name type="synonym">Thalarctos maritimus</name>
    <dbReference type="NCBI Taxonomy" id="29073"/>
    <lineage>
        <taxon>Eukaryota</taxon>
        <taxon>Metazoa</taxon>
        <taxon>Chordata</taxon>
        <taxon>Craniata</taxon>
        <taxon>Vertebrata</taxon>
        <taxon>Euteleostomi</taxon>
        <taxon>Mammalia</taxon>
        <taxon>Eutheria</taxon>
        <taxon>Laurasiatheria</taxon>
        <taxon>Carnivora</taxon>
        <taxon>Caniformia</taxon>
        <taxon>Ursidae</taxon>
        <taxon>Ursus</taxon>
    </lineage>
</organism>
<evidence type="ECO:0000313" key="2">
    <source>
        <dbReference type="Proteomes" id="UP000261680"/>
    </source>
</evidence>
<evidence type="ECO:0000256" key="1">
    <source>
        <dbReference type="SAM" id="MobiDB-lite"/>
    </source>
</evidence>
<gene>
    <name evidence="3" type="primary">LOC121101901</name>
</gene>
<dbReference type="KEGG" id="umr:121101901"/>
<feature type="region of interest" description="Disordered" evidence="1">
    <location>
        <begin position="143"/>
        <end position="224"/>
    </location>
</feature>
<feature type="compositionally biased region" description="Low complexity" evidence="1">
    <location>
        <begin position="75"/>
        <end position="89"/>
    </location>
</feature>
<feature type="region of interest" description="Disordered" evidence="1">
    <location>
        <begin position="1"/>
        <end position="22"/>
    </location>
</feature>